<accession>A0A8X7BS72</accession>
<name>A0A8X7BS72_9ARAC</name>
<dbReference type="Proteomes" id="UP000886998">
    <property type="component" value="Unassembled WGS sequence"/>
</dbReference>
<proteinExistence type="predicted"/>
<organism evidence="1 2">
    <name type="scientific">Trichonephila inaurata madagascariensis</name>
    <dbReference type="NCBI Taxonomy" id="2747483"/>
    <lineage>
        <taxon>Eukaryota</taxon>
        <taxon>Metazoa</taxon>
        <taxon>Ecdysozoa</taxon>
        <taxon>Arthropoda</taxon>
        <taxon>Chelicerata</taxon>
        <taxon>Arachnida</taxon>
        <taxon>Araneae</taxon>
        <taxon>Araneomorphae</taxon>
        <taxon>Entelegynae</taxon>
        <taxon>Araneoidea</taxon>
        <taxon>Nephilidae</taxon>
        <taxon>Trichonephila</taxon>
        <taxon>Trichonephila inaurata</taxon>
    </lineage>
</organism>
<sequence length="135" mass="16099">MKGKEKEIERKLVLQNGFQPVSKCVGRCSLNRKKDSLKPSRILRARNCFFYYYPFENERQDYNFLKRLLRIENCMASSGDLIEVFTSFHDIIIRYIDWYWVGIHKIRCFFDRKAFEELVLVSINFKLTSGNGTAH</sequence>
<protein>
    <submittedName>
        <fullName evidence="1">Uncharacterized protein</fullName>
    </submittedName>
</protein>
<evidence type="ECO:0000313" key="1">
    <source>
        <dbReference type="EMBL" id="GFY40219.1"/>
    </source>
</evidence>
<reference evidence="1" key="1">
    <citation type="submission" date="2020-08" db="EMBL/GenBank/DDBJ databases">
        <title>Multicomponent nature underlies the extraordinary mechanical properties of spider dragline silk.</title>
        <authorList>
            <person name="Kono N."/>
            <person name="Nakamura H."/>
            <person name="Mori M."/>
            <person name="Yoshida Y."/>
            <person name="Ohtoshi R."/>
            <person name="Malay A.D."/>
            <person name="Moran D.A.P."/>
            <person name="Tomita M."/>
            <person name="Numata K."/>
            <person name="Arakawa K."/>
        </authorList>
    </citation>
    <scope>NUCLEOTIDE SEQUENCE</scope>
</reference>
<dbReference type="AlphaFoldDB" id="A0A8X7BS72"/>
<comment type="caution">
    <text evidence="1">The sequence shown here is derived from an EMBL/GenBank/DDBJ whole genome shotgun (WGS) entry which is preliminary data.</text>
</comment>
<dbReference type="EMBL" id="BMAV01001760">
    <property type="protein sequence ID" value="GFY40219.1"/>
    <property type="molecule type" value="Genomic_DNA"/>
</dbReference>
<gene>
    <name evidence="1" type="ORF">TNIN_303611</name>
</gene>
<dbReference type="OrthoDB" id="10372258at2759"/>
<keyword evidence="2" id="KW-1185">Reference proteome</keyword>
<evidence type="ECO:0000313" key="2">
    <source>
        <dbReference type="Proteomes" id="UP000886998"/>
    </source>
</evidence>